<keyword evidence="1" id="KW-0812">Transmembrane</keyword>
<keyword evidence="1" id="KW-0472">Membrane</keyword>
<feature type="transmembrane region" description="Helical" evidence="1">
    <location>
        <begin position="32"/>
        <end position="51"/>
    </location>
</feature>
<protein>
    <submittedName>
        <fullName evidence="2">Uncharacterized protein</fullName>
    </submittedName>
</protein>
<accession>A0A6C0IW83</accession>
<evidence type="ECO:0000256" key="1">
    <source>
        <dbReference type="SAM" id="Phobius"/>
    </source>
</evidence>
<name>A0A6C0IW83_9ZZZZ</name>
<dbReference type="EMBL" id="MN740269">
    <property type="protein sequence ID" value="QHT96899.1"/>
    <property type="molecule type" value="Genomic_DNA"/>
</dbReference>
<keyword evidence="1" id="KW-1133">Transmembrane helix</keyword>
<sequence length="205" mass="23555">MKSIQQPSSEINIRITKLTFPNTKTRRNDTQFVFPIVCILFRAMAFVPIFAGGASQEPDKELECVDPGIRDMQQKLTDRSIRRNDGRYIPLGEDERSWYLWSIRNADGSFCTTCKISYKGVVDVFIAVETEADDTTVIIAEVGLTTLFPISAHLKVCRELEELFVWLHRVMHETDIAIREEERMDDRAFKEESSDTFDAFIGDMS</sequence>
<proteinExistence type="predicted"/>
<evidence type="ECO:0000313" key="2">
    <source>
        <dbReference type="EMBL" id="QHT96899.1"/>
    </source>
</evidence>
<dbReference type="AlphaFoldDB" id="A0A6C0IW83"/>
<reference evidence="2" key="1">
    <citation type="journal article" date="2020" name="Nature">
        <title>Giant virus diversity and host interactions through global metagenomics.</title>
        <authorList>
            <person name="Schulz F."/>
            <person name="Roux S."/>
            <person name="Paez-Espino D."/>
            <person name="Jungbluth S."/>
            <person name="Walsh D.A."/>
            <person name="Denef V.J."/>
            <person name="McMahon K.D."/>
            <person name="Konstantinidis K.T."/>
            <person name="Eloe-Fadrosh E.A."/>
            <person name="Kyrpides N.C."/>
            <person name="Woyke T."/>
        </authorList>
    </citation>
    <scope>NUCLEOTIDE SEQUENCE</scope>
    <source>
        <strain evidence="2">GVMAG-M-3300024336-7</strain>
    </source>
</reference>
<organism evidence="2">
    <name type="scientific">viral metagenome</name>
    <dbReference type="NCBI Taxonomy" id="1070528"/>
    <lineage>
        <taxon>unclassified sequences</taxon>
        <taxon>metagenomes</taxon>
        <taxon>organismal metagenomes</taxon>
    </lineage>
</organism>